<name>V5RH15_SPIAP</name>
<dbReference type="HOGENOM" id="CLU_105899_4_2_14"/>
<dbReference type="GO" id="GO:0070681">
    <property type="term" value="P:glutaminyl-tRNAGln biosynthesis via transamidation"/>
    <property type="evidence" value="ECO:0007669"/>
    <property type="project" value="TreeGrafter"/>
</dbReference>
<evidence type="ECO:0000313" key="2">
    <source>
        <dbReference type="Proteomes" id="UP000018550"/>
    </source>
</evidence>
<sequence>MKITKNLIKELAADVMLDLDENEVNEITNLENDILNKFEKVLLINTEGVEEAHYPFDLTNSYLREDEVSKTTPKEKVLRNAPQTSEGYVVIEKVVN</sequence>
<dbReference type="PATRIC" id="fig|1276258.3.peg.107"/>
<dbReference type="Pfam" id="PF02686">
    <property type="entry name" value="GatC"/>
    <property type="match status" value="1"/>
</dbReference>
<organism evidence="1 2">
    <name type="scientific">Spiroplasma apis B31</name>
    <dbReference type="NCBI Taxonomy" id="1276258"/>
    <lineage>
        <taxon>Bacteria</taxon>
        <taxon>Bacillati</taxon>
        <taxon>Mycoplasmatota</taxon>
        <taxon>Mollicutes</taxon>
        <taxon>Entomoplasmatales</taxon>
        <taxon>Spiroplasmataceae</taxon>
        <taxon>Spiroplasma</taxon>
    </lineage>
</organism>
<evidence type="ECO:0000313" key="1">
    <source>
        <dbReference type="EMBL" id="AHB35957.1"/>
    </source>
</evidence>
<dbReference type="SUPFAM" id="SSF141000">
    <property type="entry name" value="Glu-tRNAGln amidotransferase C subunit"/>
    <property type="match status" value="1"/>
</dbReference>
<dbReference type="Proteomes" id="UP000018550">
    <property type="component" value="Chromosome"/>
</dbReference>
<protein>
    <submittedName>
        <fullName evidence="1">Glutamyl-tRNA(Gln) amidotransferase subunit C</fullName>
    </submittedName>
</protein>
<dbReference type="InterPro" id="IPR003837">
    <property type="entry name" value="GatC"/>
</dbReference>
<keyword evidence="2" id="KW-1185">Reference proteome</keyword>
<dbReference type="RefSeq" id="WP_023788891.1">
    <property type="nucleotide sequence ID" value="NC_022998.1"/>
</dbReference>
<dbReference type="AlphaFoldDB" id="V5RH15"/>
<reference evidence="1 2" key="1">
    <citation type="journal article" date="2014" name="Genome Announc.">
        <title>Complete Genome Sequence of Spiroplasma apis B31T (ATCC 33834), a Bacterium Associated with May Disease of Honeybees (Apis mellifera).</title>
        <authorList>
            <person name="Ku C."/>
            <person name="Lo W.S."/>
            <person name="Chen L.L."/>
            <person name="Kuo C.H."/>
        </authorList>
    </citation>
    <scope>NUCLEOTIDE SEQUENCE [LARGE SCALE GENOMIC DNA]</scope>
    <source>
        <strain evidence="1">B31</strain>
    </source>
</reference>
<keyword evidence="1" id="KW-0808">Transferase</keyword>
<dbReference type="STRING" id="1276258.SAPIS_v1c01100"/>
<proteinExistence type="predicted"/>
<dbReference type="GO" id="GO:0006450">
    <property type="term" value="P:regulation of translational fidelity"/>
    <property type="evidence" value="ECO:0007669"/>
    <property type="project" value="InterPro"/>
</dbReference>
<dbReference type="OrthoDB" id="399009at2"/>
<accession>V5RH15</accession>
<dbReference type="PANTHER" id="PTHR15004:SF0">
    <property type="entry name" value="GLUTAMYL-TRNA(GLN) AMIDOTRANSFERASE SUBUNIT C, MITOCHONDRIAL"/>
    <property type="match status" value="1"/>
</dbReference>
<dbReference type="KEGG" id="sapi:SAPIS_v1c01100"/>
<dbReference type="EMBL" id="CP006682">
    <property type="protein sequence ID" value="AHB35957.1"/>
    <property type="molecule type" value="Genomic_DNA"/>
</dbReference>
<dbReference type="PANTHER" id="PTHR15004">
    <property type="entry name" value="GLUTAMYL-TRNA(GLN) AMIDOTRANSFERASE SUBUNIT C, MITOCHONDRIAL"/>
    <property type="match status" value="1"/>
</dbReference>
<gene>
    <name evidence="1" type="primary">gatC</name>
    <name evidence="1" type="ORF">SAPIS_v1c01100</name>
</gene>
<dbReference type="GO" id="GO:0016740">
    <property type="term" value="F:transferase activity"/>
    <property type="evidence" value="ECO:0007669"/>
    <property type="project" value="UniProtKB-KW"/>
</dbReference>
<dbReference type="InterPro" id="IPR036113">
    <property type="entry name" value="Asp/Glu-ADT_sf_sub_c"/>
</dbReference>
<dbReference type="eggNOG" id="COG0721">
    <property type="taxonomic scope" value="Bacteria"/>
</dbReference>
<dbReference type="NCBIfam" id="TIGR00135">
    <property type="entry name" value="gatC"/>
    <property type="match status" value="1"/>
</dbReference>